<evidence type="ECO:0000256" key="2">
    <source>
        <dbReference type="SAM" id="MobiDB-lite"/>
    </source>
</evidence>
<evidence type="ECO:0000256" key="1">
    <source>
        <dbReference type="PROSITE-ProRule" id="PRU00042"/>
    </source>
</evidence>
<reference evidence="4 5" key="1">
    <citation type="journal article" date="2016" name="Genome Biol. Evol.">
        <title>Gene Family Evolution Reflects Adaptation to Soil Environmental Stressors in the Genome of the Collembolan Orchesella cincta.</title>
        <authorList>
            <person name="Faddeeva-Vakhrusheva A."/>
            <person name="Derks M.F."/>
            <person name="Anvar S.Y."/>
            <person name="Agamennone V."/>
            <person name="Suring W."/>
            <person name="Smit S."/>
            <person name="van Straalen N.M."/>
            <person name="Roelofs D."/>
        </authorList>
    </citation>
    <scope>NUCLEOTIDE SEQUENCE [LARGE SCALE GENOMIC DNA]</scope>
    <source>
        <tissue evidence="4">Mixed pool</tissue>
    </source>
</reference>
<organism evidence="4 5">
    <name type="scientific">Orchesella cincta</name>
    <name type="common">Springtail</name>
    <name type="synonym">Podura cincta</name>
    <dbReference type="NCBI Taxonomy" id="48709"/>
    <lineage>
        <taxon>Eukaryota</taxon>
        <taxon>Metazoa</taxon>
        <taxon>Ecdysozoa</taxon>
        <taxon>Arthropoda</taxon>
        <taxon>Hexapoda</taxon>
        <taxon>Collembola</taxon>
        <taxon>Entomobryomorpha</taxon>
        <taxon>Entomobryoidea</taxon>
        <taxon>Orchesellidae</taxon>
        <taxon>Orchesellinae</taxon>
        <taxon>Orchesella</taxon>
    </lineage>
</organism>
<dbReference type="PROSITE" id="PS50157">
    <property type="entry name" value="ZINC_FINGER_C2H2_2"/>
    <property type="match status" value="1"/>
</dbReference>
<comment type="caution">
    <text evidence="4">The sequence shown here is derived from an EMBL/GenBank/DDBJ whole genome shotgun (WGS) entry which is preliminary data.</text>
</comment>
<sequence length="434" mass="47800">MNSTGSGCHNLRSRGSSGVSWSASENQSVLQEQMSLNSNDAHYTQQPAYYPEVPRRYDSTSSSIISAPHDSQQSSSSGYAVLPTLFQSPKGASSKKLKTMSGEQRSRCIQMNSCFVCNMAFVTKKVGSLEDGVKRFQNLCSMLQVPTYEEFLPETNPLCTKCCEGIEEFFKLQRQIQGLINMLGELRKMLGKRLVDTHNVTATCRKNYNIKSKIYEIWSHRVKTSDSQPTVTDLEDNFASIITSLNSGNTFQPPHEQPEAETAYSLLDISNSVSSKADSLANSVAGNCNDDSQDCPSPAASVDDGGDSDYGVEAEDDMVYRKNLNDNDDETPSAKPVEEDNSQWRGGSQSTAPSTNMNFGTFNVIPTETLGSTQSDDFKSSAQKSTKNEAVGIDGRKQRPIVVTKRRTHPCKFCGHLFPSNFALEMHERTHTGT</sequence>
<dbReference type="Proteomes" id="UP000094527">
    <property type="component" value="Unassembled WGS sequence"/>
</dbReference>
<feature type="compositionally biased region" description="Acidic residues" evidence="2">
    <location>
        <begin position="304"/>
        <end position="317"/>
    </location>
</feature>
<accession>A0A1D2MVU3</accession>
<dbReference type="AlphaFoldDB" id="A0A1D2MVU3"/>
<evidence type="ECO:0000259" key="3">
    <source>
        <dbReference type="PROSITE" id="PS50157"/>
    </source>
</evidence>
<evidence type="ECO:0000313" key="5">
    <source>
        <dbReference type="Proteomes" id="UP000094527"/>
    </source>
</evidence>
<feature type="region of interest" description="Disordered" evidence="2">
    <location>
        <begin position="1"/>
        <end position="26"/>
    </location>
</feature>
<keyword evidence="5" id="KW-1185">Reference proteome</keyword>
<feature type="domain" description="C2H2-type" evidence="3">
    <location>
        <begin position="409"/>
        <end position="434"/>
    </location>
</feature>
<feature type="compositionally biased region" description="Polar residues" evidence="2">
    <location>
        <begin position="343"/>
        <end position="385"/>
    </location>
</feature>
<dbReference type="PROSITE" id="PS00028">
    <property type="entry name" value="ZINC_FINGER_C2H2_1"/>
    <property type="match status" value="1"/>
</dbReference>
<proteinExistence type="predicted"/>
<feature type="region of interest" description="Disordered" evidence="2">
    <location>
        <begin position="284"/>
        <end position="388"/>
    </location>
</feature>
<dbReference type="InterPro" id="IPR013087">
    <property type="entry name" value="Znf_C2H2_type"/>
</dbReference>
<dbReference type="EMBL" id="LJIJ01000502">
    <property type="protein sequence ID" value="ODM96795.1"/>
    <property type="molecule type" value="Genomic_DNA"/>
</dbReference>
<keyword evidence="1" id="KW-0479">Metal-binding</keyword>
<feature type="compositionally biased region" description="Low complexity" evidence="2">
    <location>
        <begin position="13"/>
        <end position="24"/>
    </location>
</feature>
<name>A0A1D2MVU3_ORCCI</name>
<dbReference type="SUPFAM" id="SSF57667">
    <property type="entry name" value="beta-beta-alpha zinc fingers"/>
    <property type="match status" value="1"/>
</dbReference>
<dbReference type="GO" id="GO:0008270">
    <property type="term" value="F:zinc ion binding"/>
    <property type="evidence" value="ECO:0007669"/>
    <property type="project" value="UniProtKB-KW"/>
</dbReference>
<gene>
    <name evidence="4" type="ORF">Ocin01_09888</name>
</gene>
<evidence type="ECO:0000313" key="4">
    <source>
        <dbReference type="EMBL" id="ODM96795.1"/>
    </source>
</evidence>
<protein>
    <recommendedName>
        <fullName evidence="3">C2H2-type domain-containing protein</fullName>
    </recommendedName>
</protein>
<keyword evidence="1" id="KW-0863">Zinc-finger</keyword>
<dbReference type="InterPro" id="IPR036236">
    <property type="entry name" value="Znf_C2H2_sf"/>
</dbReference>
<keyword evidence="1" id="KW-0862">Zinc</keyword>